<proteinExistence type="predicted"/>
<evidence type="ECO:0000313" key="1">
    <source>
        <dbReference type="EMBL" id="GKV51368.1"/>
    </source>
</evidence>
<sequence>MRIAAQGIGAKIEVFVFLADIIYHGLNGYIAAEEDDGGGAEKRCLLLDIGSKGRRRGRIYWKELG</sequence>
<accession>A0AAV5MN07</accession>
<gene>
    <name evidence="1" type="ORF">SLEP1_g58035</name>
</gene>
<dbReference type="EMBL" id="BPVZ01000492">
    <property type="protein sequence ID" value="GKV51368.1"/>
    <property type="molecule type" value="Genomic_DNA"/>
</dbReference>
<organism evidence="1 2">
    <name type="scientific">Rubroshorea leprosula</name>
    <dbReference type="NCBI Taxonomy" id="152421"/>
    <lineage>
        <taxon>Eukaryota</taxon>
        <taxon>Viridiplantae</taxon>
        <taxon>Streptophyta</taxon>
        <taxon>Embryophyta</taxon>
        <taxon>Tracheophyta</taxon>
        <taxon>Spermatophyta</taxon>
        <taxon>Magnoliopsida</taxon>
        <taxon>eudicotyledons</taxon>
        <taxon>Gunneridae</taxon>
        <taxon>Pentapetalae</taxon>
        <taxon>rosids</taxon>
        <taxon>malvids</taxon>
        <taxon>Malvales</taxon>
        <taxon>Dipterocarpaceae</taxon>
        <taxon>Rubroshorea</taxon>
    </lineage>
</organism>
<keyword evidence="2" id="KW-1185">Reference proteome</keyword>
<evidence type="ECO:0000313" key="2">
    <source>
        <dbReference type="Proteomes" id="UP001054252"/>
    </source>
</evidence>
<dbReference type="AlphaFoldDB" id="A0AAV5MN07"/>
<name>A0AAV5MN07_9ROSI</name>
<comment type="caution">
    <text evidence="1">The sequence shown here is derived from an EMBL/GenBank/DDBJ whole genome shotgun (WGS) entry which is preliminary data.</text>
</comment>
<reference evidence="1 2" key="1">
    <citation type="journal article" date="2021" name="Commun. Biol.">
        <title>The genome of Shorea leprosula (Dipterocarpaceae) highlights the ecological relevance of drought in aseasonal tropical rainforests.</title>
        <authorList>
            <person name="Ng K.K.S."/>
            <person name="Kobayashi M.J."/>
            <person name="Fawcett J.A."/>
            <person name="Hatakeyama M."/>
            <person name="Paape T."/>
            <person name="Ng C.H."/>
            <person name="Ang C.C."/>
            <person name="Tnah L.H."/>
            <person name="Lee C.T."/>
            <person name="Nishiyama T."/>
            <person name="Sese J."/>
            <person name="O'Brien M.J."/>
            <person name="Copetti D."/>
            <person name="Mohd Noor M.I."/>
            <person name="Ong R.C."/>
            <person name="Putra M."/>
            <person name="Sireger I.Z."/>
            <person name="Indrioko S."/>
            <person name="Kosugi Y."/>
            <person name="Izuno A."/>
            <person name="Isagi Y."/>
            <person name="Lee S.L."/>
            <person name="Shimizu K.K."/>
        </authorList>
    </citation>
    <scope>NUCLEOTIDE SEQUENCE [LARGE SCALE GENOMIC DNA]</scope>
    <source>
        <strain evidence="1">214</strain>
    </source>
</reference>
<protein>
    <submittedName>
        <fullName evidence="1">Uncharacterized protein</fullName>
    </submittedName>
</protein>
<dbReference type="Proteomes" id="UP001054252">
    <property type="component" value="Unassembled WGS sequence"/>
</dbReference>